<organism evidence="4 5">
    <name type="scientific">Sphingomonas chungangi</name>
    <dbReference type="NCBI Taxonomy" id="2683589"/>
    <lineage>
        <taxon>Bacteria</taxon>
        <taxon>Pseudomonadati</taxon>
        <taxon>Pseudomonadota</taxon>
        <taxon>Alphaproteobacteria</taxon>
        <taxon>Sphingomonadales</taxon>
        <taxon>Sphingomonadaceae</taxon>
        <taxon>Sphingomonas</taxon>
    </lineage>
</organism>
<protein>
    <submittedName>
        <fullName evidence="4">Metallophosphoesterase</fullName>
    </submittedName>
</protein>
<dbReference type="GO" id="GO:0008758">
    <property type="term" value="F:UDP-2,3-diacylglucosamine hydrolase activity"/>
    <property type="evidence" value="ECO:0007669"/>
    <property type="project" value="TreeGrafter"/>
</dbReference>
<dbReference type="InterPro" id="IPR029052">
    <property type="entry name" value="Metallo-depent_PP-like"/>
</dbReference>
<dbReference type="PANTHER" id="PTHR31302">
    <property type="entry name" value="TRANSMEMBRANE PROTEIN WITH METALLOPHOSPHOESTERASE DOMAIN-RELATED"/>
    <property type="match status" value="1"/>
</dbReference>
<reference evidence="4 5" key="1">
    <citation type="submission" date="2020-07" db="EMBL/GenBank/DDBJ databases">
        <authorList>
            <person name="Sun Q."/>
        </authorList>
    </citation>
    <scope>NUCLEOTIDE SEQUENCE [LARGE SCALE GENOMIC DNA]</scope>
    <source>
        <strain evidence="4 5">CGMCC 1.13654</strain>
    </source>
</reference>
<dbReference type="GO" id="GO:0009245">
    <property type="term" value="P:lipid A biosynthetic process"/>
    <property type="evidence" value="ECO:0007669"/>
    <property type="project" value="TreeGrafter"/>
</dbReference>
<evidence type="ECO:0000313" key="5">
    <source>
        <dbReference type="Proteomes" id="UP000570166"/>
    </source>
</evidence>
<evidence type="ECO:0000256" key="2">
    <source>
        <dbReference type="ARBA" id="ARBA00022801"/>
    </source>
</evidence>
<gene>
    <name evidence="4" type="ORF">HZF05_20340</name>
</gene>
<dbReference type="InterPro" id="IPR051158">
    <property type="entry name" value="Metallophosphoesterase_sf"/>
</dbReference>
<dbReference type="AlphaFoldDB" id="A0A838LCR7"/>
<dbReference type="PANTHER" id="PTHR31302:SF31">
    <property type="entry name" value="PHOSPHODIESTERASE YAEI"/>
    <property type="match status" value="1"/>
</dbReference>
<keyword evidence="2" id="KW-0378">Hydrolase</keyword>
<feature type="domain" description="Calcineurin-like phosphoesterase" evidence="3">
    <location>
        <begin position="44"/>
        <end position="205"/>
    </location>
</feature>
<evidence type="ECO:0000256" key="1">
    <source>
        <dbReference type="ARBA" id="ARBA00022723"/>
    </source>
</evidence>
<keyword evidence="1" id="KW-0479">Metal-binding</keyword>
<keyword evidence="5" id="KW-1185">Reference proteome</keyword>
<sequence>MRLRDAAMLVASAGWALLLHMLLLASSAPVERDMRVHAPVPPTRVVLLSDLHVATPGDSPARLRQTVAQVNRLHPDLVLIAGDFLSTDSLAFAASPGDAVAPLAGLHAPLGTIAVLGNHDDQGRRRLEALLPRMRVTLLENRAVRRGPLTIVGTGDTFTGHSRPAEAFAAARPLGGLTVALAHEPDVTPELDPSLRLVLAGHTHCGQIAPWPFGPLFTASAYGRRYACGVIHEGARSIIVTGGLGTSNLPLRLGAPPDLWVIDFGP</sequence>
<dbReference type="Pfam" id="PF00149">
    <property type="entry name" value="Metallophos"/>
    <property type="match status" value="1"/>
</dbReference>
<dbReference type="EMBL" id="JACEIB010000027">
    <property type="protein sequence ID" value="MBA2936439.1"/>
    <property type="molecule type" value="Genomic_DNA"/>
</dbReference>
<dbReference type="Proteomes" id="UP000570166">
    <property type="component" value="Unassembled WGS sequence"/>
</dbReference>
<evidence type="ECO:0000259" key="3">
    <source>
        <dbReference type="Pfam" id="PF00149"/>
    </source>
</evidence>
<proteinExistence type="predicted"/>
<dbReference type="GO" id="GO:0016020">
    <property type="term" value="C:membrane"/>
    <property type="evidence" value="ECO:0007669"/>
    <property type="project" value="GOC"/>
</dbReference>
<dbReference type="Gene3D" id="3.60.21.10">
    <property type="match status" value="1"/>
</dbReference>
<comment type="caution">
    <text evidence="4">The sequence shown here is derived from an EMBL/GenBank/DDBJ whole genome shotgun (WGS) entry which is preliminary data.</text>
</comment>
<dbReference type="InterPro" id="IPR004843">
    <property type="entry name" value="Calcineurin-like_PHP"/>
</dbReference>
<accession>A0A838LCR7</accession>
<name>A0A838LCR7_9SPHN</name>
<evidence type="ECO:0000313" key="4">
    <source>
        <dbReference type="EMBL" id="MBA2936439.1"/>
    </source>
</evidence>
<dbReference type="RefSeq" id="WP_160364285.1">
    <property type="nucleotide sequence ID" value="NZ_JACEIB010000027.1"/>
</dbReference>
<dbReference type="GO" id="GO:0046872">
    <property type="term" value="F:metal ion binding"/>
    <property type="evidence" value="ECO:0007669"/>
    <property type="project" value="UniProtKB-KW"/>
</dbReference>
<dbReference type="SUPFAM" id="SSF56300">
    <property type="entry name" value="Metallo-dependent phosphatases"/>
    <property type="match status" value="1"/>
</dbReference>